<gene>
    <name evidence="4" type="ORF">Bca52824_035831</name>
</gene>
<protein>
    <submittedName>
        <fullName evidence="4">Uncharacterized protein</fullName>
    </submittedName>
</protein>
<comment type="similarity">
    <text evidence="1">Belongs to the 2S seed storage albumins family.</text>
</comment>
<dbReference type="AlphaFoldDB" id="A0A8X7S2V5"/>
<dbReference type="InterPro" id="IPR036312">
    <property type="entry name" value="Bifun_inhib/LTP/seed_sf"/>
</dbReference>
<evidence type="ECO:0000313" key="5">
    <source>
        <dbReference type="Proteomes" id="UP000886595"/>
    </source>
</evidence>
<feature type="chain" id="PRO_5036468807" evidence="3">
    <location>
        <begin position="21"/>
        <end position="137"/>
    </location>
</feature>
<feature type="signal peptide" evidence="3">
    <location>
        <begin position="1"/>
        <end position="20"/>
    </location>
</feature>
<dbReference type="EMBL" id="JAAMPC010000008">
    <property type="protein sequence ID" value="KAG2299359.1"/>
    <property type="molecule type" value="Genomic_DNA"/>
</dbReference>
<dbReference type="SUPFAM" id="SSF47699">
    <property type="entry name" value="Bifunctional inhibitor/lipid-transfer protein/seed storage 2S albumin"/>
    <property type="match status" value="1"/>
</dbReference>
<reference evidence="4 5" key="1">
    <citation type="submission" date="2020-02" db="EMBL/GenBank/DDBJ databases">
        <authorList>
            <person name="Ma Q."/>
            <person name="Huang Y."/>
            <person name="Song X."/>
            <person name="Pei D."/>
        </authorList>
    </citation>
    <scope>NUCLEOTIDE SEQUENCE [LARGE SCALE GENOMIC DNA]</scope>
    <source>
        <strain evidence="4">Sxm20200214</strain>
        <tissue evidence="4">Leaf</tissue>
    </source>
</reference>
<organism evidence="4 5">
    <name type="scientific">Brassica carinata</name>
    <name type="common">Ethiopian mustard</name>
    <name type="synonym">Abyssinian cabbage</name>
    <dbReference type="NCBI Taxonomy" id="52824"/>
    <lineage>
        <taxon>Eukaryota</taxon>
        <taxon>Viridiplantae</taxon>
        <taxon>Streptophyta</taxon>
        <taxon>Embryophyta</taxon>
        <taxon>Tracheophyta</taxon>
        <taxon>Spermatophyta</taxon>
        <taxon>Magnoliopsida</taxon>
        <taxon>eudicotyledons</taxon>
        <taxon>Gunneridae</taxon>
        <taxon>Pentapetalae</taxon>
        <taxon>rosids</taxon>
        <taxon>malvids</taxon>
        <taxon>Brassicales</taxon>
        <taxon>Brassicaceae</taxon>
        <taxon>Brassiceae</taxon>
        <taxon>Brassica</taxon>
    </lineage>
</organism>
<evidence type="ECO:0000256" key="2">
    <source>
        <dbReference type="ARBA" id="ARBA00023157"/>
    </source>
</evidence>
<evidence type="ECO:0000313" key="4">
    <source>
        <dbReference type="EMBL" id="KAG2299359.1"/>
    </source>
</evidence>
<comment type="caution">
    <text evidence="4">The sequence shown here is derived from an EMBL/GenBank/DDBJ whole genome shotgun (WGS) entry which is preliminary data.</text>
</comment>
<dbReference type="Gene3D" id="1.10.110.10">
    <property type="entry name" value="Plant lipid-transfer and hydrophobic proteins"/>
    <property type="match status" value="1"/>
</dbReference>
<keyword evidence="2" id="KW-1015">Disulfide bond</keyword>
<dbReference type="GO" id="GO:0045735">
    <property type="term" value="F:nutrient reservoir activity"/>
    <property type="evidence" value="ECO:0007669"/>
    <property type="project" value="InterPro"/>
</dbReference>
<dbReference type="PANTHER" id="PTHR35496">
    <property type="entry name" value="2S SEED STORAGE PROTEIN 1-RELATED"/>
    <property type="match status" value="1"/>
</dbReference>
<dbReference type="PANTHER" id="PTHR35496:SF20">
    <property type="entry name" value="2S SEED STORAGE PROTEIN 1-RELATED"/>
    <property type="match status" value="1"/>
</dbReference>
<keyword evidence="5" id="KW-1185">Reference proteome</keyword>
<dbReference type="PRINTS" id="PR00496">
    <property type="entry name" value="NAPIN"/>
</dbReference>
<dbReference type="OrthoDB" id="1922883at2759"/>
<keyword evidence="3" id="KW-0732">Signal</keyword>
<dbReference type="InterPro" id="IPR000617">
    <property type="entry name" value="Napin/2SS/CON"/>
</dbReference>
<dbReference type="Proteomes" id="UP000886595">
    <property type="component" value="Unassembled WGS sequence"/>
</dbReference>
<proteinExistence type="inferred from homology"/>
<accession>A0A8X7S2V5</accession>
<name>A0A8X7S2V5_BRACI</name>
<sequence>MAKLFLVLATLALFVFLANASIYRTVVEIDDEDDISNQMGTQQGKCLREFMQQQKLTGCKKWIRKRAQQGRIGYEADDFEFTLEVDFEDDENTMPQHHQTALKVCCNELRQVVKMCVCPTLKQATQQVRFQGMHHNR</sequence>
<evidence type="ECO:0000256" key="3">
    <source>
        <dbReference type="SAM" id="SignalP"/>
    </source>
</evidence>
<evidence type="ECO:0000256" key="1">
    <source>
        <dbReference type="ARBA" id="ARBA00008262"/>
    </source>
</evidence>